<evidence type="ECO:0000313" key="1">
    <source>
        <dbReference type="EMBL" id="MFC1400283.1"/>
    </source>
</evidence>
<dbReference type="EMBL" id="JBHEZZ010000001">
    <property type="protein sequence ID" value="MFC1400283.1"/>
    <property type="molecule type" value="Genomic_DNA"/>
</dbReference>
<reference evidence="1 2" key="1">
    <citation type="submission" date="2024-09" db="EMBL/GenBank/DDBJ databases">
        <authorList>
            <person name="Lee S.D."/>
        </authorList>
    </citation>
    <scope>NUCLEOTIDE SEQUENCE [LARGE SCALE GENOMIC DNA]</scope>
    <source>
        <strain evidence="1 2">N1-5</strain>
    </source>
</reference>
<keyword evidence="2" id="KW-1185">Reference proteome</keyword>
<dbReference type="Proteomes" id="UP001592528">
    <property type="component" value="Unassembled WGS sequence"/>
</dbReference>
<proteinExistence type="predicted"/>
<gene>
    <name evidence="1" type="ORF">ACEZDJ_03160</name>
</gene>
<accession>A0ABV6UFP8</accession>
<evidence type="ECO:0000313" key="2">
    <source>
        <dbReference type="Proteomes" id="UP001592528"/>
    </source>
</evidence>
<sequence length="62" mass="7170">MADGADKAEGWFYCLKHKTVEQGMVCPARNRLGPYATEAEAARALEKTKERNEEWDNDPRWQ</sequence>
<comment type="caution">
    <text evidence="1">The sequence shown here is derived from an EMBL/GenBank/DDBJ whole genome shotgun (WGS) entry which is preliminary data.</text>
</comment>
<protein>
    <recommendedName>
        <fullName evidence="3">SPOR domain-containing protein</fullName>
    </recommendedName>
</protein>
<evidence type="ECO:0008006" key="3">
    <source>
        <dbReference type="Google" id="ProtNLM"/>
    </source>
</evidence>
<dbReference type="RefSeq" id="WP_030251329.1">
    <property type="nucleotide sequence ID" value="NZ_JBHEZZ010000001.1"/>
</dbReference>
<organism evidence="1 2">
    <name type="scientific">Streptacidiphilus cavernicola</name>
    <dbReference type="NCBI Taxonomy" id="3342716"/>
    <lineage>
        <taxon>Bacteria</taxon>
        <taxon>Bacillati</taxon>
        <taxon>Actinomycetota</taxon>
        <taxon>Actinomycetes</taxon>
        <taxon>Kitasatosporales</taxon>
        <taxon>Streptomycetaceae</taxon>
        <taxon>Streptacidiphilus</taxon>
    </lineage>
</organism>
<name>A0ABV6UFP8_9ACTN</name>